<feature type="region of interest" description="Disordered" evidence="1">
    <location>
        <begin position="51"/>
        <end position="81"/>
    </location>
</feature>
<name>A0AA36DKN8_CYLNA</name>
<organism evidence="2 3">
    <name type="scientific">Cylicocyclus nassatus</name>
    <name type="common">Nematode worm</name>
    <dbReference type="NCBI Taxonomy" id="53992"/>
    <lineage>
        <taxon>Eukaryota</taxon>
        <taxon>Metazoa</taxon>
        <taxon>Ecdysozoa</taxon>
        <taxon>Nematoda</taxon>
        <taxon>Chromadorea</taxon>
        <taxon>Rhabditida</taxon>
        <taxon>Rhabditina</taxon>
        <taxon>Rhabditomorpha</taxon>
        <taxon>Strongyloidea</taxon>
        <taxon>Strongylidae</taxon>
        <taxon>Cylicocyclus</taxon>
    </lineage>
</organism>
<evidence type="ECO:0000313" key="3">
    <source>
        <dbReference type="Proteomes" id="UP001176961"/>
    </source>
</evidence>
<evidence type="ECO:0000256" key="1">
    <source>
        <dbReference type="SAM" id="MobiDB-lite"/>
    </source>
</evidence>
<dbReference type="Proteomes" id="UP001176961">
    <property type="component" value="Unassembled WGS sequence"/>
</dbReference>
<sequence length="81" mass="9380">MCLKFTTFRSKLKSLTCHSSRSQSPSCLQDEDVKEESTQCESVSVREVLKEHGRASNTAMSIKIKKDEEIRKSESERERRK</sequence>
<evidence type="ECO:0000313" key="2">
    <source>
        <dbReference type="EMBL" id="CAJ0589437.1"/>
    </source>
</evidence>
<dbReference type="AlphaFoldDB" id="A0AA36DKN8"/>
<dbReference type="EMBL" id="CATQJL010000001">
    <property type="protein sequence ID" value="CAJ0589437.1"/>
    <property type="molecule type" value="Genomic_DNA"/>
</dbReference>
<protein>
    <submittedName>
        <fullName evidence="2">Uncharacterized protein</fullName>
    </submittedName>
</protein>
<keyword evidence="3" id="KW-1185">Reference proteome</keyword>
<gene>
    <name evidence="2" type="ORF">CYNAS_LOCUS1420</name>
</gene>
<reference evidence="2" key="1">
    <citation type="submission" date="2023-07" db="EMBL/GenBank/DDBJ databases">
        <authorList>
            <consortium name="CYATHOMIX"/>
        </authorList>
    </citation>
    <scope>NUCLEOTIDE SEQUENCE</scope>
    <source>
        <strain evidence="2">N/A</strain>
    </source>
</reference>
<accession>A0AA36DKN8</accession>
<proteinExistence type="predicted"/>
<comment type="caution">
    <text evidence="2">The sequence shown here is derived from an EMBL/GenBank/DDBJ whole genome shotgun (WGS) entry which is preliminary data.</text>
</comment>
<feature type="compositionally biased region" description="Basic and acidic residues" evidence="1">
    <location>
        <begin position="64"/>
        <end position="81"/>
    </location>
</feature>
<feature type="non-terminal residue" evidence="2">
    <location>
        <position position="81"/>
    </location>
</feature>